<evidence type="ECO:0000256" key="2">
    <source>
        <dbReference type="ARBA" id="ARBA00023027"/>
    </source>
</evidence>
<dbReference type="SUPFAM" id="SSF48179">
    <property type="entry name" value="6-phosphogluconate dehydrogenase C-terminal domain-like"/>
    <property type="match status" value="1"/>
</dbReference>
<evidence type="ECO:0000256" key="1">
    <source>
        <dbReference type="ARBA" id="ARBA00023002"/>
    </source>
</evidence>
<reference evidence="5" key="1">
    <citation type="submission" date="2023-07" db="EMBL/GenBank/DDBJ databases">
        <title>Sequencing the genomes of 1000 actinobacteria strains.</title>
        <authorList>
            <person name="Klenk H.-P."/>
        </authorList>
    </citation>
    <scope>NUCLEOTIDE SEQUENCE</scope>
    <source>
        <strain evidence="5">DSM 13988</strain>
    </source>
</reference>
<accession>A0AAE3YGW7</accession>
<protein>
    <submittedName>
        <fullName evidence="5">Nucleotide sugar dehydrogenase</fullName>
    </submittedName>
</protein>
<dbReference type="PIRSF" id="PIRSF000124">
    <property type="entry name" value="UDPglc_GDPman_dh"/>
    <property type="match status" value="1"/>
</dbReference>
<comment type="similarity">
    <text evidence="3">Belongs to the UDP-glucose/GDP-mannose dehydrogenase family.</text>
</comment>
<name>A0AAE3YGW7_9MICC</name>
<dbReference type="InterPro" id="IPR001732">
    <property type="entry name" value="UDP-Glc/GDP-Man_DH_N"/>
</dbReference>
<dbReference type="NCBIfam" id="TIGR03026">
    <property type="entry name" value="NDP-sugDHase"/>
    <property type="match status" value="1"/>
</dbReference>
<evidence type="ECO:0000259" key="4">
    <source>
        <dbReference type="SMART" id="SM00984"/>
    </source>
</evidence>
<keyword evidence="1" id="KW-0560">Oxidoreductase</keyword>
<comment type="caution">
    <text evidence="5">The sequence shown here is derived from an EMBL/GenBank/DDBJ whole genome shotgun (WGS) entry which is preliminary data.</text>
</comment>
<dbReference type="SUPFAM" id="SSF52413">
    <property type="entry name" value="UDP-glucose/GDP-mannose dehydrogenase C-terminal domain"/>
    <property type="match status" value="1"/>
</dbReference>
<dbReference type="EMBL" id="JAVDUI010000001">
    <property type="protein sequence ID" value="MDR6891586.1"/>
    <property type="molecule type" value="Genomic_DNA"/>
</dbReference>
<feature type="domain" description="UDP-glucose/GDP-mannose dehydrogenase C-terminal" evidence="4">
    <location>
        <begin position="320"/>
        <end position="415"/>
    </location>
</feature>
<dbReference type="InterPro" id="IPR036291">
    <property type="entry name" value="NAD(P)-bd_dom_sf"/>
</dbReference>
<dbReference type="GO" id="GO:0000271">
    <property type="term" value="P:polysaccharide biosynthetic process"/>
    <property type="evidence" value="ECO:0007669"/>
    <property type="project" value="InterPro"/>
</dbReference>
<keyword evidence="2" id="KW-0520">NAD</keyword>
<dbReference type="InterPro" id="IPR036220">
    <property type="entry name" value="UDP-Glc/GDP-Man_DH_C_sf"/>
</dbReference>
<proteinExistence type="inferred from homology"/>
<dbReference type="GO" id="GO:0016628">
    <property type="term" value="F:oxidoreductase activity, acting on the CH-CH group of donors, NAD or NADP as acceptor"/>
    <property type="evidence" value="ECO:0007669"/>
    <property type="project" value="InterPro"/>
</dbReference>
<evidence type="ECO:0000313" key="6">
    <source>
        <dbReference type="Proteomes" id="UP001247307"/>
    </source>
</evidence>
<dbReference type="SMART" id="SM00984">
    <property type="entry name" value="UDPG_MGDP_dh_C"/>
    <property type="match status" value="1"/>
</dbReference>
<dbReference type="Pfam" id="PF00984">
    <property type="entry name" value="UDPG_MGDP_dh"/>
    <property type="match status" value="1"/>
</dbReference>
<gene>
    <name evidence="5" type="ORF">J2S35_000526</name>
</gene>
<evidence type="ECO:0000313" key="5">
    <source>
        <dbReference type="EMBL" id="MDR6891586.1"/>
    </source>
</evidence>
<dbReference type="Gene3D" id="3.40.50.720">
    <property type="entry name" value="NAD(P)-binding Rossmann-like Domain"/>
    <property type="match status" value="2"/>
</dbReference>
<dbReference type="GO" id="GO:0051287">
    <property type="term" value="F:NAD binding"/>
    <property type="evidence" value="ECO:0007669"/>
    <property type="project" value="InterPro"/>
</dbReference>
<organism evidence="5 6">
    <name type="scientific">Falsarthrobacter nasiphocae</name>
    <dbReference type="NCBI Taxonomy" id="189863"/>
    <lineage>
        <taxon>Bacteria</taxon>
        <taxon>Bacillati</taxon>
        <taxon>Actinomycetota</taxon>
        <taxon>Actinomycetes</taxon>
        <taxon>Micrococcales</taxon>
        <taxon>Micrococcaceae</taxon>
        <taxon>Falsarthrobacter</taxon>
    </lineage>
</organism>
<keyword evidence="6" id="KW-1185">Reference proteome</keyword>
<dbReference type="PIRSF" id="PIRSF500136">
    <property type="entry name" value="UDP_ManNAc_DH"/>
    <property type="match status" value="1"/>
</dbReference>
<dbReference type="AlphaFoldDB" id="A0AAE3YGW7"/>
<evidence type="ECO:0000256" key="3">
    <source>
        <dbReference type="PIRNR" id="PIRNR000124"/>
    </source>
</evidence>
<dbReference type="RefSeq" id="WP_309849537.1">
    <property type="nucleotide sequence ID" value="NZ_BAAAIU010000022.1"/>
</dbReference>
<dbReference type="Pfam" id="PF03720">
    <property type="entry name" value="UDPG_MGDP_dh_C"/>
    <property type="match status" value="1"/>
</dbReference>
<dbReference type="InterPro" id="IPR017476">
    <property type="entry name" value="UDP-Glc/GDP-Man"/>
</dbReference>
<sequence length="421" mass="45563">MSPTKIVIIGQGYVGLPLAKEACAAGLSVVGLDLNRKTVDALNAGRSHVDDLSDQDIATMLTQGYRATADASAIAEADVVIICVPTPLNADGSSPDLGPVEGAMKSIAAHLKKGALVVLESTTYPGTTDTLVKGILDERGLRIDEDYFLAFSPERIDPGNPTFGLRNTPKIVGGVSSESGRRAAEFYSSLVDTVVQARGAREAETAKLLENTYRHVNIALVNEMARFCHELGIDIWDVIDAAKTKPFGFQAFYPGPGVGGHCIPIDPNYLSYEVKRSLGYPFRFVELAQEINSSMPRYTVDRIQALLNDESKAVKGSSVLLLGVTYKADIADQRESPAIPVAEELRNRGADVRFHDPKIAEWRLPSGSLERVADLEQALATSDIVVLLQKHSEYDLARLSDKSAVFFDTRGATRTSSARRL</sequence>
<dbReference type="Pfam" id="PF03721">
    <property type="entry name" value="UDPG_MGDP_dh_N"/>
    <property type="match status" value="1"/>
</dbReference>
<dbReference type="GO" id="GO:0016616">
    <property type="term" value="F:oxidoreductase activity, acting on the CH-OH group of donors, NAD or NADP as acceptor"/>
    <property type="evidence" value="ECO:0007669"/>
    <property type="project" value="InterPro"/>
</dbReference>
<dbReference type="InterPro" id="IPR014026">
    <property type="entry name" value="UDP-Glc/GDP-Man_DH_dimer"/>
</dbReference>
<dbReference type="InterPro" id="IPR014027">
    <property type="entry name" value="UDP-Glc/GDP-Man_DH_C"/>
</dbReference>
<dbReference type="PANTHER" id="PTHR43491">
    <property type="entry name" value="UDP-N-ACETYL-D-MANNOSAMINE DEHYDROGENASE"/>
    <property type="match status" value="1"/>
</dbReference>
<dbReference type="PANTHER" id="PTHR43491:SF1">
    <property type="entry name" value="UDP-N-ACETYL-D-MANNOSAMINE DEHYDROGENASE"/>
    <property type="match status" value="1"/>
</dbReference>
<dbReference type="InterPro" id="IPR008927">
    <property type="entry name" value="6-PGluconate_DH-like_C_sf"/>
</dbReference>
<dbReference type="InterPro" id="IPR028359">
    <property type="entry name" value="UDP_ManNAc/GlcNAc_DH"/>
</dbReference>
<dbReference type="Proteomes" id="UP001247307">
    <property type="component" value="Unassembled WGS sequence"/>
</dbReference>
<dbReference type="SUPFAM" id="SSF51735">
    <property type="entry name" value="NAD(P)-binding Rossmann-fold domains"/>
    <property type="match status" value="1"/>
</dbReference>